<dbReference type="EMBL" id="BLLK01000069">
    <property type="protein sequence ID" value="GFH60278.1"/>
    <property type="molecule type" value="Genomic_DNA"/>
</dbReference>
<sequence>MATETVAPSSTRSIITVKTIKPTIRPPDAHRSKLLNKIGIHKNATSSVAPNPAIERKMKIIRAMGLGGVIPPKPRAHASTGTLDNDKIRPKIDFSKVTHEPLKYQEYGPSEAAQSEKKTEPVDEKKDNKGKITFNDDVCVAHIPMRSEYSDRVRSRLWSNRYEIHENATRNALEFQAEGWDWRSVTEDEGMFVCTSSGELIHPVHCQQ</sequence>
<accession>A0AAD3D9I1</accession>
<dbReference type="AlphaFoldDB" id="A0AAD3D9I1"/>
<organism evidence="2 3">
    <name type="scientific">Chaetoceros tenuissimus</name>
    <dbReference type="NCBI Taxonomy" id="426638"/>
    <lineage>
        <taxon>Eukaryota</taxon>
        <taxon>Sar</taxon>
        <taxon>Stramenopiles</taxon>
        <taxon>Ochrophyta</taxon>
        <taxon>Bacillariophyta</taxon>
        <taxon>Coscinodiscophyceae</taxon>
        <taxon>Chaetocerotophycidae</taxon>
        <taxon>Chaetocerotales</taxon>
        <taxon>Chaetocerotaceae</taxon>
        <taxon>Chaetoceros</taxon>
    </lineage>
</organism>
<protein>
    <submittedName>
        <fullName evidence="2">Uncharacterized protein</fullName>
    </submittedName>
</protein>
<dbReference type="Proteomes" id="UP001054902">
    <property type="component" value="Unassembled WGS sequence"/>
</dbReference>
<reference evidence="2 3" key="1">
    <citation type="journal article" date="2021" name="Sci. Rep.">
        <title>The genome of the diatom Chaetoceros tenuissimus carries an ancient integrated fragment of an extant virus.</title>
        <authorList>
            <person name="Hongo Y."/>
            <person name="Kimura K."/>
            <person name="Takaki Y."/>
            <person name="Yoshida Y."/>
            <person name="Baba S."/>
            <person name="Kobayashi G."/>
            <person name="Nagasaki K."/>
            <person name="Hano T."/>
            <person name="Tomaru Y."/>
        </authorList>
    </citation>
    <scope>NUCLEOTIDE SEQUENCE [LARGE SCALE GENOMIC DNA]</scope>
    <source>
        <strain evidence="2 3">NIES-3715</strain>
    </source>
</reference>
<gene>
    <name evidence="2" type="ORF">CTEN210_16754</name>
</gene>
<feature type="compositionally biased region" description="Basic and acidic residues" evidence="1">
    <location>
        <begin position="114"/>
        <end position="129"/>
    </location>
</feature>
<feature type="region of interest" description="Disordered" evidence="1">
    <location>
        <begin position="104"/>
        <end position="129"/>
    </location>
</feature>
<proteinExistence type="predicted"/>
<name>A0AAD3D9I1_9STRA</name>
<evidence type="ECO:0000256" key="1">
    <source>
        <dbReference type="SAM" id="MobiDB-lite"/>
    </source>
</evidence>
<comment type="caution">
    <text evidence="2">The sequence shown here is derived from an EMBL/GenBank/DDBJ whole genome shotgun (WGS) entry which is preliminary data.</text>
</comment>
<evidence type="ECO:0000313" key="2">
    <source>
        <dbReference type="EMBL" id="GFH60278.1"/>
    </source>
</evidence>
<evidence type="ECO:0000313" key="3">
    <source>
        <dbReference type="Proteomes" id="UP001054902"/>
    </source>
</evidence>
<keyword evidence="3" id="KW-1185">Reference proteome</keyword>